<evidence type="ECO:0000256" key="2">
    <source>
        <dbReference type="ARBA" id="ARBA00022723"/>
    </source>
</evidence>
<keyword evidence="4 6" id="KW-0862">Zinc</keyword>
<dbReference type="Proteomes" id="UP000031672">
    <property type="component" value="Unassembled WGS sequence"/>
</dbReference>
<dbReference type="Pfam" id="PF20944">
    <property type="entry name" value="StcE_b-sandwich"/>
    <property type="match status" value="2"/>
</dbReference>
<dbReference type="Pfam" id="PF12561">
    <property type="entry name" value="TagA"/>
    <property type="match status" value="1"/>
</dbReference>
<dbReference type="RefSeq" id="WP_040988689.1">
    <property type="nucleotide sequence ID" value="NZ_JTKH01000006.1"/>
</dbReference>
<accession>A0A0C2NY14</accession>
<keyword evidence="2 6" id="KW-0479">Metal-binding</keyword>
<feature type="active site" evidence="6">
    <location>
        <position position="562"/>
    </location>
</feature>
<dbReference type="InterPro" id="IPR019503">
    <property type="entry name" value="Peptidase_M66_dom"/>
</dbReference>
<dbReference type="STRING" id="1461322.OJ16_06950"/>
<feature type="binding site" evidence="6">
    <location>
        <position position="565"/>
    </location>
    <ligand>
        <name>Zn(2+)</name>
        <dbReference type="ChEBI" id="CHEBI:29105"/>
        <note>catalytic</note>
    </ligand>
</feature>
<dbReference type="GO" id="GO:0006508">
    <property type="term" value="P:proteolysis"/>
    <property type="evidence" value="ECO:0007669"/>
    <property type="project" value="UniProtKB-UniRule"/>
</dbReference>
<name>A0A0C2NYU1_9VIBR</name>
<comment type="caution">
    <text evidence="9">The sequence shown here is derived from an EMBL/GenBank/DDBJ whole genome shotgun (WGS) entry which is preliminary data.</text>
</comment>
<evidence type="ECO:0000256" key="6">
    <source>
        <dbReference type="PROSITE-ProRule" id="PRU01031"/>
    </source>
</evidence>
<proteinExistence type="predicted"/>
<keyword evidence="9" id="KW-0449">Lipoprotein</keyword>
<evidence type="ECO:0000256" key="4">
    <source>
        <dbReference type="ARBA" id="ARBA00022833"/>
    </source>
</evidence>
<evidence type="ECO:0000256" key="3">
    <source>
        <dbReference type="ARBA" id="ARBA00022801"/>
    </source>
</evidence>
<accession>A0A0C2NYU1</accession>
<feature type="binding site" evidence="6">
    <location>
        <position position="571"/>
    </location>
    <ligand>
        <name>Zn(2+)</name>
        <dbReference type="ChEBI" id="CHEBI:29105"/>
        <note>catalytic</note>
    </ligand>
</feature>
<dbReference type="InterPro" id="IPR022218">
    <property type="entry name" value="TagA_dom"/>
</dbReference>
<dbReference type="EMBL" id="JTKH01000006">
    <property type="protein sequence ID" value="KII81010.1"/>
    <property type="molecule type" value="Genomic_DNA"/>
</dbReference>
<feature type="domain" description="Peptidase M66" evidence="8">
    <location>
        <begin position="411"/>
        <end position="667"/>
    </location>
</feature>
<dbReference type="InterPro" id="IPR051256">
    <property type="entry name" value="Dictomallein"/>
</dbReference>
<evidence type="ECO:0000259" key="8">
    <source>
        <dbReference type="PROSITE" id="PS51694"/>
    </source>
</evidence>
<evidence type="ECO:0000313" key="9">
    <source>
        <dbReference type="EMBL" id="KII81010.1"/>
    </source>
</evidence>
<evidence type="ECO:0000256" key="5">
    <source>
        <dbReference type="ARBA" id="ARBA00023049"/>
    </source>
</evidence>
<dbReference type="OrthoDB" id="6229465at2"/>
<dbReference type="Gene3D" id="2.60.120.1230">
    <property type="match status" value="2"/>
</dbReference>
<evidence type="ECO:0000313" key="10">
    <source>
        <dbReference type="Proteomes" id="UP000031672"/>
    </source>
</evidence>
<evidence type="ECO:0000256" key="1">
    <source>
        <dbReference type="ARBA" id="ARBA00022670"/>
    </source>
</evidence>
<dbReference type="PROSITE" id="PS51694">
    <property type="entry name" value="PEPTIDASE_M66"/>
    <property type="match status" value="1"/>
</dbReference>
<reference evidence="9 10" key="1">
    <citation type="submission" date="2014-11" db="EMBL/GenBank/DDBJ databases">
        <title>Draft Genome Sequence of Vibrio piscirenalis strains CECT 8603T and CECT 8604, two marine Gammaproteobacterium isolated from cultured gilthead sea bream (Sparus aurata).</title>
        <authorList>
            <person name="Arahal D.R."/>
            <person name="Rodrigo-Torres L."/>
            <person name="Lucena T."/>
            <person name="Pujalte M.J."/>
        </authorList>
    </citation>
    <scope>NUCLEOTIDE SEQUENCE [LARGE SCALE GENOMIC DNA]</scope>
    <source>
        <strain evidence="9 10">DCR 1-4-2</strain>
    </source>
</reference>
<feature type="signal peptide" evidence="7">
    <location>
        <begin position="1"/>
        <end position="20"/>
    </location>
</feature>
<keyword evidence="1 6" id="KW-0645">Protease</keyword>
<protein>
    <submittedName>
        <fullName evidence="9">Lipoprotein</fullName>
    </submittedName>
</protein>
<dbReference type="AlphaFoldDB" id="A0A0C2NYU1"/>
<dbReference type="InterPro" id="IPR048990">
    <property type="entry name" value="StcE_b-sandwich"/>
</dbReference>
<keyword evidence="10" id="KW-1185">Reference proteome</keyword>
<keyword evidence="5 6" id="KW-0482">Metalloprotease</keyword>
<comment type="cofactor">
    <cofactor evidence="6">
        <name>Zn(2+)</name>
        <dbReference type="ChEBI" id="CHEBI:29105"/>
    </cofactor>
    <text evidence="6">Binds 1 zinc ion per subunit.</text>
</comment>
<dbReference type="GO" id="GO:0004222">
    <property type="term" value="F:metalloendopeptidase activity"/>
    <property type="evidence" value="ECO:0007669"/>
    <property type="project" value="UniProtKB-UniRule"/>
</dbReference>
<sequence>MKKSILGLVVASVLASNAHAAELTLEQASAQIMTKMEELATLAAVEENVVEEGDYRYLKYKGKQLRINYDGNVMFDLFDIESEFETVFDFIPKHWDYWGYAGGFDLFPEGYENTEVNAEKCTFALYAAARGSKDNQGNYVWERPLTTNLDASECPSIVQKPSIFFNTNQLGNMLTGELSGAVLFAQAHIVPGKSVSDEKRMHLVGERKTKVMFKPDVAFEARSLVTLTAKDKQGAVLGSLDMNAPDLLARNVLAIPEIANQEIDFSYDESAIFSVREVSSAAIAAALVDHDVVKLNTWNGHWIRDFALEQNNPELNGKTVIFQSSAGYNSNVSYYQDRVRTIVNGSTTVFKNVNGAWVLEDDLIFNDIGYADGYWSADLPKAWLAPGLSLTLSNEGKSGDLTGIKVGAPTELLMHTIDVGMLVEPRGRFDFQTDKQAQQEYFETAPLSKMIVSEYEPVHLVEVMLPDGTLLTDHDPSDGGWHGGTMRQRIGKELFSIGINNANYGIHSTAGVGEGENPYLAAQLTAHNARGLYANGVQMHGGSGGAGMVTLDSSIGNEFSHEVGHNYGLGHYPGGFEGSIHKPANMSNSTWGWDSSRDVFIPNFAPQKNGVESCLDGQCVPAFNDMFSFGSDAMAGGWAMYNQQRFTMYTPYSMSFIQKNLESKAVFDQTSSTGFKKWNEATETMDEYTHRVEHLEVTTVAPWEANAEHIATLLANFDKVDLSTWNGHWARDMSVPAASRDNQGKIFTFNSDAGYSSHLTINGASMVVPYGSRLVFVSDGQTWVKGASFEQYQAIKPNQFGVPVTTLVGYYDPSKQLDSYIFPALHGSYGYVYADDSVNLAANCALEVEMANGDVDTYALKNNRRNADNMNKFHINVARADNPKTASVICDGEVLDTLTIAAPTLDPVYTVQGGDEQVKAFAMPVKSALPRVLATRYAPEKCDHPDGEHNH</sequence>
<gene>
    <name evidence="9" type="ORF">OJ16_06950</name>
</gene>
<dbReference type="MEROPS" id="M66.001"/>
<evidence type="ECO:0000256" key="7">
    <source>
        <dbReference type="SAM" id="SignalP"/>
    </source>
</evidence>
<dbReference type="PANTHER" id="PTHR39540:SF1">
    <property type="entry name" value="DICTOMALLEIN-1-RELATED"/>
    <property type="match status" value="1"/>
</dbReference>
<dbReference type="PANTHER" id="PTHR39540">
    <property type="match status" value="1"/>
</dbReference>
<keyword evidence="7" id="KW-0732">Signal</keyword>
<feature type="binding site" evidence="6">
    <location>
        <position position="561"/>
    </location>
    <ligand>
        <name>Zn(2+)</name>
        <dbReference type="ChEBI" id="CHEBI:29105"/>
        <note>catalytic</note>
    </ligand>
</feature>
<feature type="chain" id="PRO_5009758905" evidence="7">
    <location>
        <begin position="21"/>
        <end position="951"/>
    </location>
</feature>
<dbReference type="Pfam" id="PF10462">
    <property type="entry name" value="Peptidase_M66"/>
    <property type="match status" value="1"/>
</dbReference>
<organism evidence="9 10">
    <name type="scientific">Vibrio renipiscarius</name>
    <dbReference type="NCBI Taxonomy" id="1461322"/>
    <lineage>
        <taxon>Bacteria</taxon>
        <taxon>Pseudomonadati</taxon>
        <taxon>Pseudomonadota</taxon>
        <taxon>Gammaproteobacteria</taxon>
        <taxon>Vibrionales</taxon>
        <taxon>Vibrionaceae</taxon>
        <taxon>Vibrio</taxon>
    </lineage>
</organism>
<keyword evidence="3 6" id="KW-0378">Hydrolase</keyword>
<dbReference type="GO" id="GO:0046872">
    <property type="term" value="F:metal ion binding"/>
    <property type="evidence" value="ECO:0007669"/>
    <property type="project" value="UniProtKB-UniRule"/>
</dbReference>